<comment type="subcellular location">
    <subcellularLocation>
        <location evidence="1">Membrane</location>
        <topology evidence="1">Multi-pass membrane protein</topology>
    </subcellularLocation>
</comment>
<feature type="transmembrane region" description="Helical" evidence="6">
    <location>
        <begin position="169"/>
        <end position="188"/>
    </location>
</feature>
<dbReference type="SUPFAM" id="SSF103481">
    <property type="entry name" value="Multidrug resistance efflux transporter EmrE"/>
    <property type="match status" value="2"/>
</dbReference>
<protein>
    <submittedName>
        <fullName evidence="8">Membrane protein</fullName>
    </submittedName>
</protein>
<feature type="transmembrane region" description="Helical" evidence="6">
    <location>
        <begin position="194"/>
        <end position="216"/>
    </location>
</feature>
<comment type="similarity">
    <text evidence="2">Belongs to the EamA transporter family.</text>
</comment>
<feature type="domain" description="EamA" evidence="7">
    <location>
        <begin position="139"/>
        <end position="266"/>
    </location>
</feature>
<keyword evidence="4 6" id="KW-1133">Transmembrane helix</keyword>
<dbReference type="AlphaFoldDB" id="A0A3G9ICU1"/>
<dbReference type="RefSeq" id="WP_125567401.1">
    <property type="nucleotide sequence ID" value="NZ_AP019307.1"/>
</dbReference>
<feature type="transmembrane region" description="Helical" evidence="6">
    <location>
        <begin position="90"/>
        <end position="107"/>
    </location>
</feature>
<gene>
    <name evidence="8" type="ORF">Back2_10540</name>
</gene>
<dbReference type="Pfam" id="PF00892">
    <property type="entry name" value="EamA"/>
    <property type="match status" value="1"/>
</dbReference>
<dbReference type="InterPro" id="IPR050638">
    <property type="entry name" value="AA-Vitamin_Transporters"/>
</dbReference>
<feature type="transmembrane region" description="Helical" evidence="6">
    <location>
        <begin position="35"/>
        <end position="52"/>
    </location>
</feature>
<evidence type="ECO:0000313" key="8">
    <source>
        <dbReference type="EMBL" id="BBH16767.1"/>
    </source>
</evidence>
<accession>A0A3G9ICU1</accession>
<dbReference type="GO" id="GO:0016020">
    <property type="term" value="C:membrane"/>
    <property type="evidence" value="ECO:0007669"/>
    <property type="project" value="UniProtKB-SubCell"/>
</dbReference>
<organism evidence="8 9">
    <name type="scientific">Nocardioides baekrokdamisoli</name>
    <dbReference type="NCBI Taxonomy" id="1804624"/>
    <lineage>
        <taxon>Bacteria</taxon>
        <taxon>Bacillati</taxon>
        <taxon>Actinomycetota</taxon>
        <taxon>Actinomycetes</taxon>
        <taxon>Propionibacteriales</taxon>
        <taxon>Nocardioidaceae</taxon>
        <taxon>Nocardioides</taxon>
    </lineage>
</organism>
<proteinExistence type="inferred from homology"/>
<keyword evidence="9" id="KW-1185">Reference proteome</keyword>
<feature type="transmembrane region" description="Helical" evidence="6">
    <location>
        <begin position="114"/>
        <end position="133"/>
    </location>
</feature>
<dbReference type="InterPro" id="IPR000620">
    <property type="entry name" value="EamA_dom"/>
</dbReference>
<evidence type="ECO:0000256" key="1">
    <source>
        <dbReference type="ARBA" id="ARBA00004141"/>
    </source>
</evidence>
<evidence type="ECO:0000256" key="4">
    <source>
        <dbReference type="ARBA" id="ARBA00022989"/>
    </source>
</evidence>
<dbReference type="Proteomes" id="UP000271573">
    <property type="component" value="Chromosome"/>
</dbReference>
<dbReference type="PANTHER" id="PTHR32322:SF2">
    <property type="entry name" value="EAMA DOMAIN-CONTAINING PROTEIN"/>
    <property type="match status" value="1"/>
</dbReference>
<evidence type="ECO:0000313" key="9">
    <source>
        <dbReference type="Proteomes" id="UP000271573"/>
    </source>
</evidence>
<feature type="transmembrane region" description="Helical" evidence="6">
    <location>
        <begin position="64"/>
        <end position="84"/>
    </location>
</feature>
<name>A0A3G9ICU1_9ACTN</name>
<evidence type="ECO:0000256" key="5">
    <source>
        <dbReference type="ARBA" id="ARBA00023136"/>
    </source>
</evidence>
<evidence type="ECO:0000256" key="3">
    <source>
        <dbReference type="ARBA" id="ARBA00022692"/>
    </source>
</evidence>
<feature type="transmembrane region" description="Helical" evidence="6">
    <location>
        <begin position="254"/>
        <end position="270"/>
    </location>
</feature>
<evidence type="ECO:0000256" key="2">
    <source>
        <dbReference type="ARBA" id="ARBA00007362"/>
    </source>
</evidence>
<evidence type="ECO:0000259" key="7">
    <source>
        <dbReference type="Pfam" id="PF00892"/>
    </source>
</evidence>
<dbReference type="EMBL" id="AP019307">
    <property type="protein sequence ID" value="BBH16767.1"/>
    <property type="molecule type" value="Genomic_DNA"/>
</dbReference>
<reference evidence="8 9" key="1">
    <citation type="submission" date="2018-11" db="EMBL/GenBank/DDBJ databases">
        <title>Complete genome sequence of Nocardioides baekrokdamisoli strain KCTC 39748.</title>
        <authorList>
            <person name="Kang S.W."/>
            <person name="Lee K.C."/>
            <person name="Kim K.K."/>
            <person name="Kim J.S."/>
            <person name="Kim D.S."/>
            <person name="Ko S.H."/>
            <person name="Yang S.H."/>
            <person name="Shin Y.K."/>
            <person name="Lee J.S."/>
        </authorList>
    </citation>
    <scope>NUCLEOTIDE SEQUENCE [LARGE SCALE GENOMIC DNA]</scope>
    <source>
        <strain evidence="8 9">KCTC 39748</strain>
    </source>
</reference>
<dbReference type="OrthoDB" id="9815120at2"/>
<keyword evidence="3 6" id="KW-0812">Transmembrane</keyword>
<feature type="transmembrane region" description="Helical" evidence="6">
    <location>
        <begin position="139"/>
        <end position="157"/>
    </location>
</feature>
<evidence type="ECO:0000256" key="6">
    <source>
        <dbReference type="SAM" id="Phobius"/>
    </source>
</evidence>
<feature type="transmembrane region" description="Helical" evidence="6">
    <location>
        <begin position="228"/>
        <end position="248"/>
    </location>
</feature>
<dbReference type="PANTHER" id="PTHR32322">
    <property type="entry name" value="INNER MEMBRANE TRANSPORTER"/>
    <property type="match status" value="1"/>
</dbReference>
<keyword evidence="5 6" id="KW-0472">Membrane</keyword>
<dbReference type="InterPro" id="IPR037185">
    <property type="entry name" value="EmrE-like"/>
</dbReference>
<sequence length="282" mass="28915">MSRVPAWVLTVAAIFTAQAGSVFSVRLIPLVGSDGTAWLRFTIAGLILLALVRPPLRSMSRRELPALIGLGLATAVMTTCFINALAHLPLGTVVAIEFLGPLSVAAFQAADRRTLIWPATAFAGVLLLTRPWLGSVSAAGIAFAVGAAAGWGAYIVLTQKVGDQFSGISALAITIPVAALATAPLGAAPAGSHLSWHVVVLAGAMAALSPVVTFGLEMVSLRRMSQTAFGTLMALEPAVASLLGFAWLGQSISLWQLAGTALVVAAGAATQRTGQRALVLET</sequence>
<dbReference type="KEGG" id="nbe:Back2_10540"/>